<dbReference type="VEuPathDB" id="FungiDB:MUCCIDRAFT_108443"/>
<evidence type="ECO:0000313" key="3">
    <source>
        <dbReference type="Proteomes" id="UP000077051"/>
    </source>
</evidence>
<dbReference type="STRING" id="747725.A0A168MA10"/>
<evidence type="ECO:0000313" key="2">
    <source>
        <dbReference type="EMBL" id="OAD04613.1"/>
    </source>
</evidence>
<proteinExistence type="predicted"/>
<dbReference type="OrthoDB" id="2297653at2759"/>
<dbReference type="Proteomes" id="UP000077051">
    <property type="component" value="Unassembled WGS sequence"/>
</dbReference>
<dbReference type="InterPro" id="IPR013087">
    <property type="entry name" value="Znf_C2H2_type"/>
</dbReference>
<sequence>MKLRDRKKHVMDSIKQEDCKPSALTTAESPAFITANTNTSNLTIKQEDATKDQTLLLNNKHGDEFGTKECRFQCDICNQRMPNRTSVLEHRFSIHNIKSGISRTIKDINIKIQTSSKKSTFSGSKEAP</sequence>
<comment type="caution">
    <text evidence="2">The sequence shown here is derived from an EMBL/GenBank/DDBJ whole genome shotgun (WGS) entry which is preliminary data.</text>
</comment>
<dbReference type="PROSITE" id="PS00028">
    <property type="entry name" value="ZINC_FINGER_C2H2_1"/>
    <property type="match status" value="1"/>
</dbReference>
<protein>
    <submittedName>
        <fullName evidence="2">C2H2-type zinc finger transcription factor</fullName>
    </submittedName>
</protein>
<gene>
    <name evidence="2" type="ORF">MUCCIDRAFT_108443</name>
</gene>
<feature type="domain" description="C2H2-type" evidence="1">
    <location>
        <begin position="74"/>
        <end position="95"/>
    </location>
</feature>
<evidence type="ECO:0000259" key="1">
    <source>
        <dbReference type="PROSITE" id="PS00028"/>
    </source>
</evidence>
<dbReference type="EMBL" id="AMYB01000003">
    <property type="protein sequence ID" value="OAD04613.1"/>
    <property type="molecule type" value="Genomic_DNA"/>
</dbReference>
<dbReference type="AlphaFoldDB" id="A0A168MA10"/>
<organism evidence="2 3">
    <name type="scientific">Mucor lusitanicus CBS 277.49</name>
    <dbReference type="NCBI Taxonomy" id="747725"/>
    <lineage>
        <taxon>Eukaryota</taxon>
        <taxon>Fungi</taxon>
        <taxon>Fungi incertae sedis</taxon>
        <taxon>Mucoromycota</taxon>
        <taxon>Mucoromycotina</taxon>
        <taxon>Mucoromycetes</taxon>
        <taxon>Mucorales</taxon>
        <taxon>Mucorineae</taxon>
        <taxon>Mucoraceae</taxon>
        <taxon>Mucor</taxon>
    </lineage>
</organism>
<keyword evidence="3" id="KW-1185">Reference proteome</keyword>
<accession>A0A168MA10</accession>
<reference evidence="2 3" key="1">
    <citation type="submission" date="2015-06" db="EMBL/GenBank/DDBJ databases">
        <title>Expansion of signal transduction pathways in fungi by whole-genome duplication.</title>
        <authorList>
            <consortium name="DOE Joint Genome Institute"/>
            <person name="Corrochano L.M."/>
            <person name="Kuo A."/>
            <person name="Marcet-Houben M."/>
            <person name="Polaino S."/>
            <person name="Salamov A."/>
            <person name="Villalobos J.M."/>
            <person name="Alvarez M.I."/>
            <person name="Avalos J."/>
            <person name="Benito E.P."/>
            <person name="Benoit I."/>
            <person name="Burger G."/>
            <person name="Camino L.P."/>
            <person name="Canovas D."/>
            <person name="Cerda-Olmedo E."/>
            <person name="Cheng J.-F."/>
            <person name="Dominguez A."/>
            <person name="Elias M."/>
            <person name="Eslava A.P."/>
            <person name="Glaser F."/>
            <person name="Grimwood J."/>
            <person name="Gutierrez G."/>
            <person name="Heitman J."/>
            <person name="Henrissat B."/>
            <person name="Iturriaga E.A."/>
            <person name="Lang B.F."/>
            <person name="Lavin J.L."/>
            <person name="Lee S."/>
            <person name="Li W."/>
            <person name="Lindquist E."/>
            <person name="Lopez-Garcia S."/>
            <person name="Luque E.M."/>
            <person name="Marcos A.T."/>
            <person name="Martin J."/>
            <person name="Mccluskey K."/>
            <person name="Medina H.R."/>
            <person name="Miralles-Duran A."/>
            <person name="Miyazaki A."/>
            <person name="Munoz-Torres E."/>
            <person name="Oguiza J.A."/>
            <person name="Ohm R."/>
            <person name="Olmedo M."/>
            <person name="Orejas M."/>
            <person name="Ortiz-Castellanos L."/>
            <person name="Pisabarro A.G."/>
            <person name="Rodriguez-Romero J."/>
            <person name="Ruiz-Herrera J."/>
            <person name="Ruiz-Vazquez R."/>
            <person name="Sanz C."/>
            <person name="Schackwitz W."/>
            <person name="Schmutz J."/>
            <person name="Shahriari M."/>
            <person name="Shelest E."/>
            <person name="Silva-Franco F."/>
            <person name="Soanes D."/>
            <person name="Syed K."/>
            <person name="Tagua V.G."/>
            <person name="Talbot N.J."/>
            <person name="Thon M."/>
            <person name="De Vries R.P."/>
            <person name="Wiebenga A."/>
            <person name="Yadav J.S."/>
            <person name="Braun E.L."/>
            <person name="Baker S."/>
            <person name="Garre V."/>
            <person name="Horwitz B."/>
            <person name="Torres-Martinez S."/>
            <person name="Idnurm A."/>
            <person name="Herrera-Estrella A."/>
            <person name="Gabaldon T."/>
            <person name="Grigoriev I.V."/>
        </authorList>
    </citation>
    <scope>NUCLEOTIDE SEQUENCE [LARGE SCALE GENOMIC DNA]</scope>
    <source>
        <strain evidence="2 3">CBS 277.49</strain>
    </source>
</reference>
<name>A0A168MA10_MUCCL</name>